<accession>A0A2W2FMS9</accession>
<protein>
    <recommendedName>
        <fullName evidence="3">DUF2283 domain-containing protein</fullName>
    </recommendedName>
</protein>
<organism evidence="1 2">
    <name type="scientific">Spongiactinospora gelatinilytica</name>
    <dbReference type="NCBI Taxonomy" id="2666298"/>
    <lineage>
        <taxon>Bacteria</taxon>
        <taxon>Bacillati</taxon>
        <taxon>Actinomycetota</taxon>
        <taxon>Actinomycetes</taxon>
        <taxon>Streptosporangiales</taxon>
        <taxon>Streptosporangiaceae</taxon>
        <taxon>Spongiactinospora</taxon>
    </lineage>
</organism>
<dbReference type="InterPro" id="IPR019270">
    <property type="entry name" value="DUF2283"/>
</dbReference>
<sequence length="79" mass="8804">MTSLRVTYDAKANAAYIYLNQDDTEARVAWMYPGDPVAVDGMINLDFDESGRLIGVEVLDARSKLPAHLLDSAERIDRC</sequence>
<name>A0A2W2FMS9_9ACTN</name>
<dbReference type="EMBL" id="POUA01000245">
    <property type="protein sequence ID" value="PZG37071.1"/>
    <property type="molecule type" value="Genomic_DNA"/>
</dbReference>
<keyword evidence="2" id="KW-1185">Reference proteome</keyword>
<comment type="caution">
    <text evidence="1">The sequence shown here is derived from an EMBL/GenBank/DDBJ whole genome shotgun (WGS) entry which is preliminary data.</text>
</comment>
<dbReference type="RefSeq" id="WP_111170070.1">
    <property type="nucleotide sequence ID" value="NZ_POUA01000245.1"/>
</dbReference>
<evidence type="ECO:0000313" key="2">
    <source>
        <dbReference type="Proteomes" id="UP000248544"/>
    </source>
</evidence>
<gene>
    <name evidence="1" type="ORF">C1I98_26055</name>
</gene>
<proteinExistence type="predicted"/>
<evidence type="ECO:0000313" key="1">
    <source>
        <dbReference type="EMBL" id="PZG37071.1"/>
    </source>
</evidence>
<evidence type="ECO:0008006" key="3">
    <source>
        <dbReference type="Google" id="ProtNLM"/>
    </source>
</evidence>
<reference evidence="1 2" key="1">
    <citation type="submission" date="2018-01" db="EMBL/GenBank/DDBJ databases">
        <title>Draft genome sequence of Sphaerisporangium sp. 7K107.</title>
        <authorList>
            <person name="Sahin N."/>
            <person name="Saygin H."/>
            <person name="Ay H."/>
        </authorList>
    </citation>
    <scope>NUCLEOTIDE SEQUENCE [LARGE SCALE GENOMIC DNA]</scope>
    <source>
        <strain evidence="1 2">7K107</strain>
    </source>
</reference>
<dbReference type="AlphaFoldDB" id="A0A2W2FMS9"/>
<dbReference type="Pfam" id="PF10049">
    <property type="entry name" value="DUF2283"/>
    <property type="match status" value="1"/>
</dbReference>
<dbReference type="Proteomes" id="UP000248544">
    <property type="component" value="Unassembled WGS sequence"/>
</dbReference>